<dbReference type="Proteomes" id="UP000275267">
    <property type="component" value="Unassembled WGS sequence"/>
</dbReference>
<feature type="region of interest" description="Disordered" evidence="1">
    <location>
        <begin position="47"/>
        <end position="119"/>
    </location>
</feature>
<comment type="caution">
    <text evidence="2">The sequence shown here is derived from an EMBL/GenBank/DDBJ whole genome shotgun (WGS) entry which is preliminary data.</text>
</comment>
<accession>A0A3L6RKK7</accession>
<sequence>MNQKFDGTSLGGKMHSTQAGPSFTGREVGSAPGKLFGCGVDTIYKRKGGSATKTAVNSNLDGPFENMNEEETIPAATYEPSRDVHDEESGEQSDSDEDFAEQVNQMLGDMGPSSKRREEQWLVRCEHAGHSEVMQKALASKGAQTSSILISELLDGSGKSEEDKSSSPDKNLHMLDVEKLDNPCEKMKAQRVERRASARLQENLIKEGVQDADFNNKKRNLEGTCGVVSLPCSKS</sequence>
<reference evidence="3" key="1">
    <citation type="journal article" date="2019" name="Nat. Commun.">
        <title>The genome of broomcorn millet.</title>
        <authorList>
            <person name="Zou C."/>
            <person name="Miki D."/>
            <person name="Li D."/>
            <person name="Tang Q."/>
            <person name="Xiao L."/>
            <person name="Rajput S."/>
            <person name="Deng P."/>
            <person name="Jia W."/>
            <person name="Huang R."/>
            <person name="Zhang M."/>
            <person name="Sun Y."/>
            <person name="Hu J."/>
            <person name="Fu X."/>
            <person name="Schnable P.S."/>
            <person name="Li F."/>
            <person name="Zhang H."/>
            <person name="Feng B."/>
            <person name="Zhu X."/>
            <person name="Liu R."/>
            <person name="Schnable J.C."/>
            <person name="Zhu J.-K."/>
            <person name="Zhang H."/>
        </authorList>
    </citation>
    <scope>NUCLEOTIDE SEQUENCE [LARGE SCALE GENOMIC DNA]</scope>
</reference>
<protein>
    <submittedName>
        <fullName evidence="2">Uncharacterized protein</fullName>
    </submittedName>
</protein>
<evidence type="ECO:0000313" key="3">
    <source>
        <dbReference type="Proteomes" id="UP000275267"/>
    </source>
</evidence>
<feature type="region of interest" description="Disordered" evidence="1">
    <location>
        <begin position="1"/>
        <end position="31"/>
    </location>
</feature>
<feature type="region of interest" description="Disordered" evidence="1">
    <location>
        <begin position="153"/>
        <end position="173"/>
    </location>
</feature>
<feature type="compositionally biased region" description="Polar residues" evidence="1">
    <location>
        <begin position="51"/>
        <end position="60"/>
    </location>
</feature>
<evidence type="ECO:0000313" key="2">
    <source>
        <dbReference type="EMBL" id="RLN04976.1"/>
    </source>
</evidence>
<feature type="compositionally biased region" description="Basic and acidic residues" evidence="1">
    <location>
        <begin position="158"/>
        <end position="173"/>
    </location>
</feature>
<name>A0A3L6RKK7_PANMI</name>
<evidence type="ECO:0000256" key="1">
    <source>
        <dbReference type="SAM" id="MobiDB-lite"/>
    </source>
</evidence>
<feature type="compositionally biased region" description="Acidic residues" evidence="1">
    <location>
        <begin position="88"/>
        <end position="100"/>
    </location>
</feature>
<keyword evidence="3" id="KW-1185">Reference proteome</keyword>
<proteinExistence type="predicted"/>
<gene>
    <name evidence="2" type="ORF">C2845_PM13G06670</name>
</gene>
<dbReference type="AlphaFoldDB" id="A0A3L6RKK7"/>
<organism evidence="2 3">
    <name type="scientific">Panicum miliaceum</name>
    <name type="common">Proso millet</name>
    <name type="synonym">Broomcorn millet</name>
    <dbReference type="NCBI Taxonomy" id="4540"/>
    <lineage>
        <taxon>Eukaryota</taxon>
        <taxon>Viridiplantae</taxon>
        <taxon>Streptophyta</taxon>
        <taxon>Embryophyta</taxon>
        <taxon>Tracheophyta</taxon>
        <taxon>Spermatophyta</taxon>
        <taxon>Magnoliopsida</taxon>
        <taxon>Liliopsida</taxon>
        <taxon>Poales</taxon>
        <taxon>Poaceae</taxon>
        <taxon>PACMAD clade</taxon>
        <taxon>Panicoideae</taxon>
        <taxon>Panicodae</taxon>
        <taxon>Paniceae</taxon>
        <taxon>Panicinae</taxon>
        <taxon>Panicum</taxon>
        <taxon>Panicum sect. Panicum</taxon>
    </lineage>
</organism>
<dbReference type="EMBL" id="PQIB02000008">
    <property type="protein sequence ID" value="RLN04976.1"/>
    <property type="molecule type" value="Genomic_DNA"/>
</dbReference>